<comment type="subcellular location">
    <subcellularLocation>
        <location evidence="1">Periplasm</location>
    </subcellularLocation>
</comment>
<dbReference type="GO" id="GO:0043190">
    <property type="term" value="C:ATP-binding cassette (ABC) transporter complex"/>
    <property type="evidence" value="ECO:0007669"/>
    <property type="project" value="InterPro"/>
</dbReference>
<dbReference type="InterPro" id="IPR039424">
    <property type="entry name" value="SBP_5"/>
</dbReference>
<gene>
    <name evidence="5" type="ORF">EDD54_2899</name>
</gene>
<comment type="caution">
    <text evidence="5">The sequence shown here is derived from an EMBL/GenBank/DDBJ whole genome shotgun (WGS) entry which is preliminary data.</text>
</comment>
<organism evidence="5 6">
    <name type="scientific">Oharaeibacter diazotrophicus</name>
    <dbReference type="NCBI Taxonomy" id="1920512"/>
    <lineage>
        <taxon>Bacteria</taxon>
        <taxon>Pseudomonadati</taxon>
        <taxon>Pseudomonadota</taxon>
        <taxon>Alphaproteobacteria</taxon>
        <taxon>Hyphomicrobiales</taxon>
        <taxon>Pleomorphomonadaceae</taxon>
        <taxon>Oharaeibacter</taxon>
    </lineage>
</organism>
<dbReference type="AlphaFoldDB" id="A0A4R6RDL3"/>
<dbReference type="CDD" id="cd08497">
    <property type="entry name" value="MbnE-like"/>
    <property type="match status" value="1"/>
</dbReference>
<dbReference type="GO" id="GO:0015833">
    <property type="term" value="P:peptide transport"/>
    <property type="evidence" value="ECO:0007669"/>
    <property type="project" value="TreeGrafter"/>
</dbReference>
<dbReference type="GO" id="GO:0042884">
    <property type="term" value="P:microcin transport"/>
    <property type="evidence" value="ECO:0007669"/>
    <property type="project" value="TreeGrafter"/>
</dbReference>
<evidence type="ECO:0000256" key="3">
    <source>
        <dbReference type="ARBA" id="ARBA00022729"/>
    </source>
</evidence>
<evidence type="ECO:0000256" key="2">
    <source>
        <dbReference type="ARBA" id="ARBA00005695"/>
    </source>
</evidence>
<dbReference type="EMBL" id="SNXY01000008">
    <property type="protein sequence ID" value="TDP84293.1"/>
    <property type="molecule type" value="Genomic_DNA"/>
</dbReference>
<proteinExistence type="inferred from homology"/>
<evidence type="ECO:0000259" key="4">
    <source>
        <dbReference type="Pfam" id="PF00496"/>
    </source>
</evidence>
<evidence type="ECO:0000313" key="6">
    <source>
        <dbReference type="Proteomes" id="UP000294547"/>
    </source>
</evidence>
<reference evidence="5 6" key="1">
    <citation type="submission" date="2019-03" db="EMBL/GenBank/DDBJ databases">
        <title>Genomic Encyclopedia of Type Strains, Phase IV (KMG-IV): sequencing the most valuable type-strain genomes for metagenomic binning, comparative biology and taxonomic classification.</title>
        <authorList>
            <person name="Goeker M."/>
        </authorList>
    </citation>
    <scope>NUCLEOTIDE SEQUENCE [LARGE SCALE GENOMIC DNA]</scope>
    <source>
        <strain evidence="5 6">DSM 102969</strain>
    </source>
</reference>
<evidence type="ECO:0000313" key="5">
    <source>
        <dbReference type="EMBL" id="TDP84293.1"/>
    </source>
</evidence>
<dbReference type="Pfam" id="PF00496">
    <property type="entry name" value="SBP_bac_5"/>
    <property type="match status" value="1"/>
</dbReference>
<dbReference type="PANTHER" id="PTHR30290:SF64">
    <property type="entry name" value="ABC TRANSPORTER PERIPLASMIC BINDING PROTEIN"/>
    <property type="match status" value="1"/>
</dbReference>
<dbReference type="Gene3D" id="3.40.190.10">
    <property type="entry name" value="Periplasmic binding protein-like II"/>
    <property type="match status" value="1"/>
</dbReference>
<dbReference type="PANTHER" id="PTHR30290">
    <property type="entry name" value="PERIPLASMIC BINDING COMPONENT OF ABC TRANSPORTER"/>
    <property type="match status" value="1"/>
</dbReference>
<dbReference type="GO" id="GO:1904680">
    <property type="term" value="F:peptide transmembrane transporter activity"/>
    <property type="evidence" value="ECO:0007669"/>
    <property type="project" value="TreeGrafter"/>
</dbReference>
<evidence type="ECO:0000256" key="1">
    <source>
        <dbReference type="ARBA" id="ARBA00004418"/>
    </source>
</evidence>
<dbReference type="OrthoDB" id="9803988at2"/>
<feature type="domain" description="Solute-binding protein family 5" evidence="4">
    <location>
        <begin position="116"/>
        <end position="524"/>
    </location>
</feature>
<protein>
    <submittedName>
        <fullName evidence="5">Microcin C transport system substrate-binding protein</fullName>
    </submittedName>
</protein>
<dbReference type="Gene3D" id="3.10.105.10">
    <property type="entry name" value="Dipeptide-binding Protein, Domain 3"/>
    <property type="match status" value="1"/>
</dbReference>
<keyword evidence="3" id="KW-0732">Signal</keyword>
<dbReference type="Proteomes" id="UP000294547">
    <property type="component" value="Unassembled WGS sequence"/>
</dbReference>
<keyword evidence="6" id="KW-1185">Reference proteome</keyword>
<dbReference type="InterPro" id="IPR030678">
    <property type="entry name" value="Peptide/Ni-bd"/>
</dbReference>
<dbReference type="RefSeq" id="WP_126540306.1">
    <property type="nucleotide sequence ID" value="NZ_BSPM01000002.1"/>
</dbReference>
<accession>A0A4R6RDL3</accession>
<sequence>MGTRTAGRWIGGAFGIVVGLAAVLQVPFAAAADEPAWRHATALTGEPKYPPGFAHFDYVNPDAPKGGTVRLGTYGSFDNTNVYNALKGDPAPGVSLVYEDLMSPSLDELDISAAYGHLADALRFPDDYSWVEYRLDADARWQDGEPVTAEDVVWSLSALKEINPQVGYYFSHVVDAKAVDARTVRFTFDAPGNRELPHIVGQLTVLPKHWWEGTDAAGRKRDIRSTTLEAPMGSGPYKVRSIDPGRKVVMERDPNYWGAKKPFAIGQDNFDVLEFDSYLDTTVLLEAFKADKIDFRAENSAKAWATAYEFPAKADGRVVLETYPRKASGVMQAFVPNLRRAKFADQRVRRALNLAFDFETINRTVFFGQYKRVASYFENTELAARGLPSPDELAILEPLRGEIPESVFTTAYANPVGGSTEKARDNLREAVRLFGEAGWTFKGNKLVNAKGEPFTIEYLTDNPGDERIMTPYAQALQRIGIKVDVRTVDSAQYTNRVRSFDFDMIMNVWGESLSPGNEQRRFWGSAAARTEGSENYAGIADPAIDKLIERVIFTKDRADLVTATRALDRVLLAHDFVIPCWTLDYDRYAYWNRFDRPAKLPEYSFGFPTVWWWSAEKAKATGGGGNG</sequence>
<dbReference type="InterPro" id="IPR000914">
    <property type="entry name" value="SBP_5_dom"/>
</dbReference>
<dbReference type="GO" id="GO:0030288">
    <property type="term" value="C:outer membrane-bounded periplasmic space"/>
    <property type="evidence" value="ECO:0007669"/>
    <property type="project" value="TreeGrafter"/>
</dbReference>
<dbReference type="PIRSF" id="PIRSF002741">
    <property type="entry name" value="MppA"/>
    <property type="match status" value="1"/>
</dbReference>
<comment type="similarity">
    <text evidence="2">Belongs to the bacterial solute-binding protein 5 family.</text>
</comment>
<name>A0A4R6RDL3_9HYPH</name>
<dbReference type="SUPFAM" id="SSF53850">
    <property type="entry name" value="Periplasmic binding protein-like II"/>
    <property type="match status" value="1"/>
</dbReference>